<keyword evidence="1" id="KW-0812">Transmembrane</keyword>
<accession>A0A179F1Y9</accession>
<gene>
    <name evidence="2" type="ORF">VFPPC_10450</name>
</gene>
<organism evidence="2 3">
    <name type="scientific">Pochonia chlamydosporia 170</name>
    <dbReference type="NCBI Taxonomy" id="1380566"/>
    <lineage>
        <taxon>Eukaryota</taxon>
        <taxon>Fungi</taxon>
        <taxon>Dikarya</taxon>
        <taxon>Ascomycota</taxon>
        <taxon>Pezizomycotina</taxon>
        <taxon>Sordariomycetes</taxon>
        <taxon>Hypocreomycetidae</taxon>
        <taxon>Hypocreales</taxon>
        <taxon>Clavicipitaceae</taxon>
        <taxon>Pochonia</taxon>
    </lineage>
</organism>
<reference evidence="2 3" key="1">
    <citation type="journal article" date="2016" name="PLoS Pathog.">
        <title>Biosynthesis of antibiotic leucinostatins in bio-control fungus Purpureocillium lilacinum and their inhibition on phytophthora revealed by genome mining.</title>
        <authorList>
            <person name="Wang G."/>
            <person name="Liu Z."/>
            <person name="Lin R."/>
            <person name="Li E."/>
            <person name="Mao Z."/>
            <person name="Ling J."/>
            <person name="Yang Y."/>
            <person name="Yin W.B."/>
            <person name="Xie B."/>
        </authorList>
    </citation>
    <scope>NUCLEOTIDE SEQUENCE [LARGE SCALE GENOMIC DNA]</scope>
    <source>
        <strain evidence="2">170</strain>
    </source>
</reference>
<feature type="transmembrane region" description="Helical" evidence="1">
    <location>
        <begin position="23"/>
        <end position="43"/>
    </location>
</feature>
<dbReference type="Proteomes" id="UP000078397">
    <property type="component" value="Unassembled WGS sequence"/>
</dbReference>
<evidence type="ECO:0000256" key="1">
    <source>
        <dbReference type="SAM" id="Phobius"/>
    </source>
</evidence>
<proteinExistence type="predicted"/>
<comment type="caution">
    <text evidence="2">The sequence shown here is derived from an EMBL/GenBank/DDBJ whole genome shotgun (WGS) entry which is preliminary data.</text>
</comment>
<evidence type="ECO:0008006" key="4">
    <source>
        <dbReference type="Google" id="ProtNLM"/>
    </source>
</evidence>
<dbReference type="EMBL" id="LSBJ02000011">
    <property type="protein sequence ID" value="OAQ59391.1"/>
    <property type="molecule type" value="Genomic_DNA"/>
</dbReference>
<feature type="transmembrane region" description="Helical" evidence="1">
    <location>
        <begin position="49"/>
        <end position="75"/>
    </location>
</feature>
<sequence>MAAKPKAFAEPSSPLCGFRNMDLALRILSVAICIAILIIGGVATSKSGVILIGILGPPVSFHCSNAAVTILWSLVQFGFSLSKYEYLNFRSHFRMAIGVIITIGWVIAVICLGLFRSWWADGDSSFSYTSDPDAESSTSKLVVRLTGAGLGLGCAAA</sequence>
<name>A0A179F1Y9_METCM</name>
<feature type="transmembrane region" description="Helical" evidence="1">
    <location>
        <begin position="96"/>
        <end position="119"/>
    </location>
</feature>
<keyword evidence="1" id="KW-1133">Transmembrane helix</keyword>
<dbReference type="OrthoDB" id="4957221at2759"/>
<protein>
    <recommendedName>
        <fullName evidence="4">Membrane-associating domain-containing protein</fullName>
    </recommendedName>
</protein>
<evidence type="ECO:0000313" key="2">
    <source>
        <dbReference type="EMBL" id="OAQ59391.1"/>
    </source>
</evidence>
<dbReference type="KEGG" id="pchm:VFPPC_10450"/>
<dbReference type="AlphaFoldDB" id="A0A179F1Y9"/>
<dbReference type="GeneID" id="28852815"/>
<evidence type="ECO:0000313" key="3">
    <source>
        <dbReference type="Proteomes" id="UP000078397"/>
    </source>
</evidence>
<dbReference type="RefSeq" id="XP_018137415.1">
    <property type="nucleotide sequence ID" value="XM_018288821.1"/>
</dbReference>
<keyword evidence="3" id="KW-1185">Reference proteome</keyword>
<keyword evidence="1" id="KW-0472">Membrane</keyword>